<dbReference type="EC" id="1.1.1.202" evidence="6"/>
<evidence type="ECO:0000256" key="2">
    <source>
        <dbReference type="ARBA" id="ARBA00023002"/>
    </source>
</evidence>
<protein>
    <submittedName>
        <fullName evidence="6">1,3-propanediol dehydrogenase</fullName>
        <ecNumber evidence="6">1.1.1.202</ecNumber>
    </submittedName>
</protein>
<dbReference type="InterPro" id="IPR056798">
    <property type="entry name" value="ADH_Fe_C"/>
</dbReference>
<evidence type="ECO:0000259" key="4">
    <source>
        <dbReference type="Pfam" id="PF00465"/>
    </source>
</evidence>
<dbReference type="EMBL" id="CAADRM010000128">
    <property type="protein sequence ID" value="VFU17149.1"/>
    <property type="molecule type" value="Genomic_DNA"/>
</dbReference>
<dbReference type="Pfam" id="PF00465">
    <property type="entry name" value="Fe-ADH"/>
    <property type="match status" value="1"/>
</dbReference>
<sequence>MAYDSDLSFNYFGPTKIVFGANAARDVDIEMGALGGTKAVVVTDQGIIKAGLVDGITASLGGRCAGVFSDVPQDTGVEVVNAGAEFARKNGADIVISVGGGSVIDTAKGMCILMTEGGTLRDYNGVQLLSRPQTPHMVIPTTAGTGSEVTNAAVIMDKEMGQKRLLVENFNVPRMAILDPKMTEKLPPLLTASTGMDAMTHAVEAIHSIPHEPLTDGLALHAIRLLYRYLPVCVQSGSDLHARGQVQIAATMAGWAFANAMVGIVHAMAHSIGAVAHVPHGIANGILLPDCMEFNLEDAADGYAMIAEAMGVREKSMDDSEAARAAIQAMREFTRKIGHPQKLSEMGVSGKDIEKAAEMSLSDGSIVNNPRIVMDSAEILEIFQKTM</sequence>
<dbReference type="InterPro" id="IPR001670">
    <property type="entry name" value="ADH_Fe/GldA"/>
</dbReference>
<name>A0A485M4E7_9ZZZZ</name>
<dbReference type="FunFam" id="3.40.50.1970:FF:000003">
    <property type="entry name" value="Alcohol dehydrogenase, iron-containing"/>
    <property type="match status" value="1"/>
</dbReference>
<dbReference type="PANTHER" id="PTHR11496:SF102">
    <property type="entry name" value="ALCOHOL DEHYDROGENASE 4"/>
    <property type="match status" value="1"/>
</dbReference>
<dbReference type="Gene3D" id="3.40.50.1970">
    <property type="match status" value="1"/>
</dbReference>
<proteinExistence type="inferred from homology"/>
<reference evidence="6" key="1">
    <citation type="submission" date="2019-03" db="EMBL/GenBank/DDBJ databases">
        <authorList>
            <person name="Hao L."/>
        </authorList>
    </citation>
    <scope>NUCLEOTIDE SEQUENCE</scope>
</reference>
<dbReference type="AlphaFoldDB" id="A0A485M4E7"/>
<evidence type="ECO:0000256" key="3">
    <source>
        <dbReference type="ARBA" id="ARBA00023027"/>
    </source>
</evidence>
<dbReference type="InterPro" id="IPR039697">
    <property type="entry name" value="Alcohol_dehydrogenase_Fe"/>
</dbReference>
<organism evidence="6">
    <name type="scientific">anaerobic digester metagenome</name>
    <dbReference type="NCBI Taxonomy" id="1263854"/>
    <lineage>
        <taxon>unclassified sequences</taxon>
        <taxon>metagenomes</taxon>
        <taxon>ecological metagenomes</taxon>
    </lineage>
</organism>
<accession>A0A485M4E7</accession>
<dbReference type="GO" id="GO:0046872">
    <property type="term" value="F:metal ion binding"/>
    <property type="evidence" value="ECO:0007669"/>
    <property type="project" value="InterPro"/>
</dbReference>
<dbReference type="FunFam" id="1.20.1090.10:FF:000001">
    <property type="entry name" value="Aldehyde-alcohol dehydrogenase"/>
    <property type="match status" value="1"/>
</dbReference>
<dbReference type="PANTHER" id="PTHR11496">
    <property type="entry name" value="ALCOHOL DEHYDROGENASE"/>
    <property type="match status" value="1"/>
</dbReference>
<keyword evidence="3" id="KW-0520">NAD</keyword>
<dbReference type="GO" id="GO:0004022">
    <property type="term" value="F:alcohol dehydrogenase (NAD+) activity"/>
    <property type="evidence" value="ECO:0007669"/>
    <property type="project" value="TreeGrafter"/>
</dbReference>
<keyword evidence="2 6" id="KW-0560">Oxidoreductase</keyword>
<feature type="domain" description="Fe-containing alcohol dehydrogenase-like C-terminal" evidence="5">
    <location>
        <begin position="191"/>
        <end position="386"/>
    </location>
</feature>
<dbReference type="InterPro" id="IPR018211">
    <property type="entry name" value="ADH_Fe_CS"/>
</dbReference>
<evidence type="ECO:0000256" key="1">
    <source>
        <dbReference type="ARBA" id="ARBA00007358"/>
    </source>
</evidence>
<feature type="domain" description="Alcohol dehydrogenase iron-type/glycerol dehydrogenase GldA" evidence="4">
    <location>
        <begin position="14"/>
        <end position="180"/>
    </location>
</feature>
<evidence type="ECO:0000259" key="5">
    <source>
        <dbReference type="Pfam" id="PF25137"/>
    </source>
</evidence>
<dbReference type="PROSITE" id="PS00060">
    <property type="entry name" value="ADH_IRON_2"/>
    <property type="match status" value="1"/>
</dbReference>
<dbReference type="PROSITE" id="PS00913">
    <property type="entry name" value="ADH_IRON_1"/>
    <property type="match status" value="1"/>
</dbReference>
<evidence type="ECO:0000313" key="6">
    <source>
        <dbReference type="EMBL" id="VFU17149.1"/>
    </source>
</evidence>
<dbReference type="Pfam" id="PF25137">
    <property type="entry name" value="ADH_Fe_C"/>
    <property type="match status" value="1"/>
</dbReference>
<gene>
    <name evidence="6" type="primary">dhaT</name>
    <name evidence="6" type="ORF">SCFA_620009</name>
</gene>
<dbReference type="CDD" id="cd14865">
    <property type="entry name" value="Fe-ADH-like"/>
    <property type="match status" value="1"/>
</dbReference>
<dbReference type="SUPFAM" id="SSF56796">
    <property type="entry name" value="Dehydroquinate synthase-like"/>
    <property type="match status" value="1"/>
</dbReference>
<comment type="similarity">
    <text evidence="1">Belongs to the iron-containing alcohol dehydrogenase family.</text>
</comment>
<dbReference type="GO" id="GO:0047516">
    <property type="term" value="F:1,3-propanediol dehydrogenase activity"/>
    <property type="evidence" value="ECO:0007669"/>
    <property type="project" value="UniProtKB-EC"/>
</dbReference>
<dbReference type="Gene3D" id="1.20.1090.10">
    <property type="entry name" value="Dehydroquinate synthase-like - alpha domain"/>
    <property type="match status" value="1"/>
</dbReference>